<dbReference type="Pfam" id="PF00005">
    <property type="entry name" value="ABC_tran"/>
    <property type="match status" value="1"/>
</dbReference>
<feature type="transmembrane region" description="Helical" evidence="9">
    <location>
        <begin position="307"/>
        <end position="329"/>
    </location>
</feature>
<dbReference type="Pfam" id="PF00664">
    <property type="entry name" value="ABC_membrane"/>
    <property type="match status" value="1"/>
</dbReference>
<keyword evidence="4 9" id="KW-0812">Transmembrane</keyword>
<keyword evidence="6 12" id="KW-0067">ATP-binding</keyword>
<dbReference type="PROSITE" id="PS50893">
    <property type="entry name" value="ABC_TRANSPORTER_2"/>
    <property type="match status" value="1"/>
</dbReference>
<dbReference type="PROSITE" id="PS00211">
    <property type="entry name" value="ABC_TRANSPORTER_1"/>
    <property type="match status" value="1"/>
</dbReference>
<dbReference type="PANTHER" id="PTHR24221:SF276">
    <property type="entry name" value="ABC TRANSPORTER, ATP-BINDING_PERMEASE PROTEIN"/>
    <property type="match status" value="1"/>
</dbReference>
<feature type="transmembrane region" description="Helical" evidence="9">
    <location>
        <begin position="387"/>
        <end position="410"/>
    </location>
</feature>
<feature type="transmembrane region" description="Helical" evidence="9">
    <location>
        <begin position="277"/>
        <end position="301"/>
    </location>
</feature>
<evidence type="ECO:0000256" key="2">
    <source>
        <dbReference type="ARBA" id="ARBA00022448"/>
    </source>
</evidence>
<dbReference type="SUPFAM" id="SSF52540">
    <property type="entry name" value="P-loop containing nucleoside triphosphate hydrolases"/>
    <property type="match status" value="1"/>
</dbReference>
<dbReference type="GO" id="GO:0005524">
    <property type="term" value="F:ATP binding"/>
    <property type="evidence" value="ECO:0007669"/>
    <property type="project" value="UniProtKB-KW"/>
</dbReference>
<dbReference type="Gene3D" id="3.40.50.300">
    <property type="entry name" value="P-loop containing nucleotide triphosphate hydrolases"/>
    <property type="match status" value="1"/>
</dbReference>
<dbReference type="InterPro" id="IPR039421">
    <property type="entry name" value="Type_1_exporter"/>
</dbReference>
<proteinExistence type="predicted"/>
<name>A0A9E2NKF7_9FIRM</name>
<dbReference type="CDD" id="cd18548">
    <property type="entry name" value="ABC_6TM_Tm287_like"/>
    <property type="match status" value="1"/>
</dbReference>
<dbReference type="PANTHER" id="PTHR24221">
    <property type="entry name" value="ATP-BINDING CASSETTE SUB-FAMILY B"/>
    <property type="match status" value="1"/>
</dbReference>
<evidence type="ECO:0000256" key="5">
    <source>
        <dbReference type="ARBA" id="ARBA00022741"/>
    </source>
</evidence>
<evidence type="ECO:0000256" key="3">
    <source>
        <dbReference type="ARBA" id="ARBA00022475"/>
    </source>
</evidence>
<evidence type="ECO:0000313" key="12">
    <source>
        <dbReference type="EMBL" id="MBU3803825.1"/>
    </source>
</evidence>
<keyword evidence="5" id="KW-0547">Nucleotide-binding</keyword>
<dbReference type="FunFam" id="3.40.50.300:FF:000221">
    <property type="entry name" value="Multidrug ABC transporter ATP-binding protein"/>
    <property type="match status" value="1"/>
</dbReference>
<dbReference type="PROSITE" id="PS50929">
    <property type="entry name" value="ABC_TM1F"/>
    <property type="match status" value="1"/>
</dbReference>
<dbReference type="InterPro" id="IPR003439">
    <property type="entry name" value="ABC_transporter-like_ATP-bd"/>
</dbReference>
<protein>
    <submittedName>
        <fullName evidence="12">ABC transporter ATP-binding protein/permease</fullName>
    </submittedName>
</protein>
<comment type="caution">
    <text evidence="12">The sequence shown here is derived from an EMBL/GenBank/DDBJ whole genome shotgun (WGS) entry which is preliminary data.</text>
</comment>
<evidence type="ECO:0000256" key="6">
    <source>
        <dbReference type="ARBA" id="ARBA00022840"/>
    </source>
</evidence>
<dbReference type="GO" id="GO:0140359">
    <property type="term" value="F:ABC-type transporter activity"/>
    <property type="evidence" value="ECO:0007669"/>
    <property type="project" value="InterPro"/>
</dbReference>
<keyword evidence="7 9" id="KW-1133">Transmembrane helix</keyword>
<dbReference type="AlphaFoldDB" id="A0A9E2NKF7"/>
<dbReference type="SMART" id="SM00382">
    <property type="entry name" value="AAA"/>
    <property type="match status" value="1"/>
</dbReference>
<evidence type="ECO:0000256" key="1">
    <source>
        <dbReference type="ARBA" id="ARBA00004651"/>
    </source>
</evidence>
<gene>
    <name evidence="12" type="ORF">H9872_03570</name>
</gene>
<dbReference type="InterPro" id="IPR017871">
    <property type="entry name" value="ABC_transporter-like_CS"/>
</dbReference>
<dbReference type="SUPFAM" id="SSF90123">
    <property type="entry name" value="ABC transporter transmembrane region"/>
    <property type="match status" value="1"/>
</dbReference>
<dbReference type="InterPro" id="IPR003593">
    <property type="entry name" value="AAA+_ATPase"/>
</dbReference>
<feature type="transmembrane region" description="Helical" evidence="9">
    <location>
        <begin position="211"/>
        <end position="230"/>
    </location>
</feature>
<dbReference type="Gene3D" id="1.20.1560.10">
    <property type="entry name" value="ABC transporter type 1, transmembrane domain"/>
    <property type="match status" value="1"/>
</dbReference>
<dbReference type="InterPro" id="IPR036640">
    <property type="entry name" value="ABC1_TM_sf"/>
</dbReference>
<dbReference type="Proteomes" id="UP000824229">
    <property type="component" value="Unassembled WGS sequence"/>
</dbReference>
<evidence type="ECO:0000259" key="10">
    <source>
        <dbReference type="PROSITE" id="PS50893"/>
    </source>
</evidence>
<evidence type="ECO:0000256" key="7">
    <source>
        <dbReference type="ARBA" id="ARBA00022989"/>
    </source>
</evidence>
<feature type="transmembrane region" description="Helical" evidence="9">
    <location>
        <begin position="430"/>
        <end position="448"/>
    </location>
</feature>
<reference evidence="12" key="1">
    <citation type="journal article" date="2021" name="PeerJ">
        <title>Extensive microbial diversity within the chicken gut microbiome revealed by metagenomics and culture.</title>
        <authorList>
            <person name="Gilroy R."/>
            <person name="Ravi A."/>
            <person name="Getino M."/>
            <person name="Pursley I."/>
            <person name="Horton D.L."/>
            <person name="Alikhan N.F."/>
            <person name="Baker D."/>
            <person name="Gharbi K."/>
            <person name="Hall N."/>
            <person name="Watson M."/>
            <person name="Adriaenssens E.M."/>
            <person name="Foster-Nyarko E."/>
            <person name="Jarju S."/>
            <person name="Secka A."/>
            <person name="Antonio M."/>
            <person name="Oren A."/>
            <person name="Chaudhuri R.R."/>
            <person name="La Ragione R."/>
            <person name="Hildebrand F."/>
            <person name="Pallen M.J."/>
        </authorList>
    </citation>
    <scope>NUCLEOTIDE SEQUENCE</scope>
    <source>
        <strain evidence="12">B5-657</strain>
    </source>
</reference>
<keyword evidence="3" id="KW-1003">Cell membrane</keyword>
<keyword evidence="2" id="KW-0813">Transport</keyword>
<accession>A0A9E2NKF7</accession>
<feature type="domain" description="ABC transporter" evidence="10">
    <location>
        <begin position="486"/>
        <end position="721"/>
    </location>
</feature>
<dbReference type="InterPro" id="IPR011527">
    <property type="entry name" value="ABC1_TM_dom"/>
</dbReference>
<feature type="domain" description="ABC transmembrane type-1" evidence="11">
    <location>
        <begin position="198"/>
        <end position="450"/>
    </location>
</feature>
<evidence type="ECO:0000313" key="13">
    <source>
        <dbReference type="Proteomes" id="UP000824229"/>
    </source>
</evidence>
<comment type="subcellular location">
    <subcellularLocation>
        <location evidence="1">Cell membrane</location>
        <topology evidence="1">Multi-pass membrane protein</topology>
    </subcellularLocation>
</comment>
<dbReference type="GO" id="GO:0005886">
    <property type="term" value="C:plasma membrane"/>
    <property type="evidence" value="ECO:0007669"/>
    <property type="project" value="UniProtKB-SubCell"/>
</dbReference>
<evidence type="ECO:0000256" key="8">
    <source>
        <dbReference type="ARBA" id="ARBA00023136"/>
    </source>
</evidence>
<sequence length="733" mass="80353">MTKIFRYLKESKLAVVAIVLLLVIQATCDLALPQYTSNIVDVGIQQGGIANVAPDKMRAETLDHLCLFLDSKEEEIVRGSYTLNQEGIYKLNTSDKEKIDELNSILGIPMVMISSMQESASKVDTSNNQNAMMQQEVAIDVSQLQMMLDSGRITKDQILEMKEQALEGFGDLSESIISQKAILFVKSEYEAMGVDMGKLQTHYLLGAGAKMLGLSIIMMITTIIVGFLAARTAAKIGMNLRGRVFKKVISFSNNEMDQFSTASLITRSTNDIQQVQMVIVMMLRLVAYAPILGIGGIIKVANTRTGMGWIIGVAVGVIILVVGVLMSIAMPKFKQMQTLVDKLNLVSREILTGIPVIRAFSREKFEEKRFDGANRELMSTQLFTNRVMTFMMPLMMLIMNAITVLIVWVGANGIDLGNLQVGDMMAFITYTMQIVMSFLMITMISVMLPRAGVAANRIDEVLNTESTILDPKVNKDDTRSVFEGVVSFEDVSFRYPGANEDALEHLSFTAKPGQTTAIIGSTGCGKSTLIHLIPRFYDVTSGRITIDGVDIRDLSQEKLRSLLGFVPQKGLLFSGDIESNIKFGGEHISDEAMKEAAAISQATEFIEAKPDQYKSSIAQGGSNVSGGQKQRLSIARAVAKSPKVFLFDDSFSALDYKTDVVLRKALNEKISDATVIIVAQRISTILHADQIIVLDEGKIVGIGTHDALLESCEAYREIAKSQLSEAELKGGRA</sequence>
<dbReference type="EMBL" id="JAHLFQ010000071">
    <property type="protein sequence ID" value="MBU3803825.1"/>
    <property type="molecule type" value="Genomic_DNA"/>
</dbReference>
<reference evidence="12" key="2">
    <citation type="submission" date="2021-04" db="EMBL/GenBank/DDBJ databases">
        <authorList>
            <person name="Gilroy R."/>
        </authorList>
    </citation>
    <scope>NUCLEOTIDE SEQUENCE</scope>
    <source>
        <strain evidence="12">B5-657</strain>
    </source>
</reference>
<organism evidence="12 13">
    <name type="scientific">Candidatus Cellulosilyticum pullistercoris</name>
    <dbReference type="NCBI Taxonomy" id="2838521"/>
    <lineage>
        <taxon>Bacteria</taxon>
        <taxon>Bacillati</taxon>
        <taxon>Bacillota</taxon>
        <taxon>Clostridia</taxon>
        <taxon>Lachnospirales</taxon>
        <taxon>Cellulosilyticaceae</taxon>
        <taxon>Cellulosilyticum</taxon>
    </lineage>
</organism>
<dbReference type="GO" id="GO:0016887">
    <property type="term" value="F:ATP hydrolysis activity"/>
    <property type="evidence" value="ECO:0007669"/>
    <property type="project" value="InterPro"/>
</dbReference>
<evidence type="ECO:0000259" key="11">
    <source>
        <dbReference type="PROSITE" id="PS50929"/>
    </source>
</evidence>
<evidence type="ECO:0000256" key="4">
    <source>
        <dbReference type="ARBA" id="ARBA00022692"/>
    </source>
</evidence>
<evidence type="ECO:0000256" key="9">
    <source>
        <dbReference type="SAM" id="Phobius"/>
    </source>
</evidence>
<keyword evidence="8 9" id="KW-0472">Membrane</keyword>
<dbReference type="InterPro" id="IPR027417">
    <property type="entry name" value="P-loop_NTPase"/>
</dbReference>